<evidence type="ECO:0008006" key="3">
    <source>
        <dbReference type="Google" id="ProtNLM"/>
    </source>
</evidence>
<protein>
    <recommendedName>
        <fullName evidence="3">Mitomycin antibiotics/polyketide fumonisin biosynthesis protein</fullName>
    </recommendedName>
</protein>
<reference evidence="1 2" key="1">
    <citation type="submission" date="2018-06" db="EMBL/GenBank/DDBJ databases">
        <title>Draft Genome Sequence of a Novel Marine Bacterium Related to the Verrucomicrobia.</title>
        <authorList>
            <person name="Vosseberg J."/>
            <person name="Martijn J."/>
            <person name="Ettema T.J.G."/>
        </authorList>
    </citation>
    <scope>NUCLEOTIDE SEQUENCE [LARGE SCALE GENOMIC DNA]</scope>
    <source>
        <strain evidence="1">TARA_B100001123</strain>
    </source>
</reference>
<evidence type="ECO:0000313" key="1">
    <source>
        <dbReference type="EMBL" id="AWT60082.1"/>
    </source>
</evidence>
<dbReference type="GO" id="GO:0016706">
    <property type="term" value="F:2-oxoglutarate-dependent dioxygenase activity"/>
    <property type="evidence" value="ECO:0007669"/>
    <property type="project" value="UniProtKB-ARBA"/>
</dbReference>
<sequence>MKETRPNTSHSITEETLEMSTNEKYLFDLLGFLIVPDVLSAKDLETANAAIDSLELEQSPEYFKDSKALKGENKSTRLGATTGLLELPKPFCDPFREMLAHPKTIPHLNTILGEGWRLDHGPGLIAMDKGCSGGKLHGNFDNAPYFYREGRIFTGLCVIEYLLADEGHGDGGLCVVAGSHKANISCPNEMLRWELYQEYVTEINAKAGDAIIFSEACTHGTLPWTGDHQRRAILYKYNTGHMSWGGGGIRGDSVPSYWDELTEPQKAALLLPSHHSRRPKSSNGYRGLAEIVPVDILGSF</sequence>
<evidence type="ECO:0000313" key="2">
    <source>
        <dbReference type="Proteomes" id="UP000247465"/>
    </source>
</evidence>
<name>A0A2Z4AQC3_9BACT</name>
<dbReference type="KEGG" id="mtar:DF168_01283"/>
<dbReference type="Pfam" id="PF05721">
    <property type="entry name" value="PhyH"/>
    <property type="match status" value="1"/>
</dbReference>
<proteinExistence type="predicted"/>
<accession>A0A2Z4AQC3</accession>
<dbReference type="InterPro" id="IPR008775">
    <property type="entry name" value="Phytyl_CoA_dOase-like"/>
</dbReference>
<organism evidence="1 2">
    <name type="scientific">Candidatus Moanibacter tarae</name>
    <dbReference type="NCBI Taxonomy" id="2200854"/>
    <lineage>
        <taxon>Bacteria</taxon>
        <taxon>Pseudomonadati</taxon>
        <taxon>Verrucomicrobiota</taxon>
        <taxon>Opitutia</taxon>
        <taxon>Puniceicoccales</taxon>
        <taxon>Puniceicoccales incertae sedis</taxon>
        <taxon>Candidatus Moanibacter</taxon>
    </lineage>
</organism>
<dbReference type="Gene3D" id="2.60.120.620">
    <property type="entry name" value="q2cbj1_9rhob like domain"/>
    <property type="match status" value="1"/>
</dbReference>
<dbReference type="AlphaFoldDB" id="A0A2Z4AQC3"/>
<gene>
    <name evidence="1" type="ORF">DF168_01283</name>
</gene>
<dbReference type="Proteomes" id="UP000247465">
    <property type="component" value="Chromosome"/>
</dbReference>
<dbReference type="SUPFAM" id="SSF51197">
    <property type="entry name" value="Clavaminate synthase-like"/>
    <property type="match status" value="1"/>
</dbReference>
<dbReference type="EMBL" id="CP029803">
    <property type="protein sequence ID" value="AWT60082.1"/>
    <property type="molecule type" value="Genomic_DNA"/>
</dbReference>